<organism evidence="11 12">
    <name type="scientific">Pyrus ussuriensis x Pyrus communis</name>
    <dbReference type="NCBI Taxonomy" id="2448454"/>
    <lineage>
        <taxon>Eukaryota</taxon>
        <taxon>Viridiplantae</taxon>
        <taxon>Streptophyta</taxon>
        <taxon>Embryophyta</taxon>
        <taxon>Tracheophyta</taxon>
        <taxon>Spermatophyta</taxon>
        <taxon>Magnoliopsida</taxon>
        <taxon>eudicotyledons</taxon>
        <taxon>Gunneridae</taxon>
        <taxon>Pentapetalae</taxon>
        <taxon>rosids</taxon>
        <taxon>fabids</taxon>
        <taxon>Rosales</taxon>
        <taxon>Rosaceae</taxon>
        <taxon>Amygdaloideae</taxon>
        <taxon>Maleae</taxon>
        <taxon>Pyrus</taxon>
    </lineage>
</organism>
<evidence type="ECO:0000256" key="1">
    <source>
        <dbReference type="ARBA" id="ARBA00004115"/>
    </source>
</evidence>
<keyword evidence="8" id="KW-0472">Membrane</keyword>
<proteinExistence type="inferred from homology"/>
<feature type="signal peptide" evidence="10">
    <location>
        <begin position="1"/>
        <end position="30"/>
    </location>
</feature>
<feature type="chain" id="PRO_5024292933" description="ER membrane protein complex subunit 10" evidence="10">
    <location>
        <begin position="31"/>
        <end position="312"/>
    </location>
</feature>
<comment type="caution">
    <text evidence="11">The sequence shown here is derived from an EMBL/GenBank/DDBJ whole genome shotgun (WGS) entry which is preliminary data.</text>
</comment>
<dbReference type="GO" id="GO:0005789">
    <property type="term" value="C:endoplasmic reticulum membrane"/>
    <property type="evidence" value="ECO:0007669"/>
    <property type="project" value="UniProtKB-SubCell"/>
</dbReference>
<dbReference type="AlphaFoldDB" id="A0A5N5H1V1"/>
<dbReference type="PANTHER" id="PTHR21397">
    <property type="entry name" value="CHROMATIN COMPLEXES SUBUNIT BAP18-RELATED"/>
    <property type="match status" value="1"/>
</dbReference>
<evidence type="ECO:0000256" key="6">
    <source>
        <dbReference type="ARBA" id="ARBA00022824"/>
    </source>
</evidence>
<gene>
    <name evidence="11" type="ORF">D8674_023449</name>
</gene>
<sequence length="312" mass="34377">MALSRSSSQSSHRRLIFVISAVLCITVAAAFQSDELLVDDEEFGLEGGLHTKSPDLTFTRPTPPPPSTTASTTRKRFSDPDSDSKIQFQLHHAFGDSDFSPAGTFSARLKTWNHGGQTLTKLRFSRNAFTEEEKEKFALLLKGDDFYRIRLPSSILNPPGRDYVISSVKARCLPREGLDEHFVIHTDGINILAVNYGSPGACPYPRQMKLPGKWFFNSHTVLKNSEQAPRAPVFAEEILGVGGEVGEGEIVPPPERSFWAKYWMYLIPLGLIVMNAITQAMNMAEEGAGQPAGQAQQPAAVQRGSSSAVRRR</sequence>
<protein>
    <recommendedName>
        <fullName evidence="3">ER membrane protein complex subunit 10</fullName>
    </recommendedName>
</protein>
<evidence type="ECO:0000256" key="5">
    <source>
        <dbReference type="ARBA" id="ARBA00022729"/>
    </source>
</evidence>
<feature type="compositionally biased region" description="Low complexity" evidence="9">
    <location>
        <begin position="288"/>
        <end position="300"/>
    </location>
</feature>
<dbReference type="Proteomes" id="UP000327157">
    <property type="component" value="Chromosome 4"/>
</dbReference>
<dbReference type="PANTHER" id="PTHR21397:SF4">
    <property type="entry name" value="ER MEMBRANE PROTEIN COMPLEX SUBUNIT 10"/>
    <property type="match status" value="1"/>
</dbReference>
<evidence type="ECO:0000256" key="3">
    <source>
        <dbReference type="ARBA" id="ARBA00020105"/>
    </source>
</evidence>
<feature type="compositionally biased region" description="Polar residues" evidence="9">
    <location>
        <begin position="303"/>
        <end position="312"/>
    </location>
</feature>
<keyword evidence="4" id="KW-0812">Transmembrane</keyword>
<feature type="region of interest" description="Disordered" evidence="9">
    <location>
        <begin position="49"/>
        <end position="82"/>
    </location>
</feature>
<reference evidence="11 12" key="1">
    <citation type="submission" date="2019-09" db="EMBL/GenBank/DDBJ databases">
        <authorList>
            <person name="Ou C."/>
        </authorList>
    </citation>
    <scope>NUCLEOTIDE SEQUENCE [LARGE SCALE GENOMIC DNA]</scope>
    <source>
        <strain evidence="11">S2</strain>
        <tissue evidence="11">Leaf</tissue>
    </source>
</reference>
<reference evidence="11 12" key="3">
    <citation type="submission" date="2019-11" db="EMBL/GenBank/DDBJ databases">
        <title>A de novo genome assembly of a pear dwarfing rootstock.</title>
        <authorList>
            <person name="Wang F."/>
            <person name="Wang J."/>
            <person name="Li S."/>
            <person name="Zhang Y."/>
            <person name="Fang M."/>
            <person name="Ma L."/>
            <person name="Zhao Y."/>
            <person name="Jiang S."/>
        </authorList>
    </citation>
    <scope>NUCLEOTIDE SEQUENCE [LARGE SCALE GENOMIC DNA]</scope>
    <source>
        <strain evidence="11">S2</strain>
        <tissue evidence="11">Leaf</tissue>
    </source>
</reference>
<keyword evidence="12" id="KW-1185">Reference proteome</keyword>
<dbReference type="Pfam" id="PF21203">
    <property type="entry name" value="ECM10"/>
    <property type="match status" value="1"/>
</dbReference>
<keyword evidence="6" id="KW-0256">Endoplasmic reticulum</keyword>
<keyword evidence="7" id="KW-1133">Transmembrane helix</keyword>
<evidence type="ECO:0000256" key="2">
    <source>
        <dbReference type="ARBA" id="ARBA00007695"/>
    </source>
</evidence>
<comment type="similarity">
    <text evidence="2">Belongs to the EMC10 family.</text>
</comment>
<feature type="region of interest" description="Disordered" evidence="9">
    <location>
        <begin position="288"/>
        <end position="312"/>
    </location>
</feature>
<dbReference type="CDD" id="cd22209">
    <property type="entry name" value="EMC10"/>
    <property type="match status" value="1"/>
</dbReference>
<evidence type="ECO:0000256" key="8">
    <source>
        <dbReference type="ARBA" id="ARBA00023136"/>
    </source>
</evidence>
<keyword evidence="5 10" id="KW-0732">Signal</keyword>
<evidence type="ECO:0000313" key="11">
    <source>
        <dbReference type="EMBL" id="KAB2621267.1"/>
    </source>
</evidence>
<evidence type="ECO:0000256" key="9">
    <source>
        <dbReference type="SAM" id="MobiDB-lite"/>
    </source>
</evidence>
<dbReference type="OrthoDB" id="1894652at2759"/>
<dbReference type="EMBL" id="SMOL01000231">
    <property type="protein sequence ID" value="KAB2621267.1"/>
    <property type="molecule type" value="Genomic_DNA"/>
</dbReference>
<comment type="subcellular location">
    <subcellularLocation>
        <location evidence="1">Endoplasmic reticulum membrane</location>
        <topology evidence="1">Single-pass type I membrane protein</topology>
    </subcellularLocation>
</comment>
<evidence type="ECO:0000256" key="10">
    <source>
        <dbReference type="SAM" id="SignalP"/>
    </source>
</evidence>
<evidence type="ECO:0000313" key="12">
    <source>
        <dbReference type="Proteomes" id="UP000327157"/>
    </source>
</evidence>
<evidence type="ECO:0000256" key="4">
    <source>
        <dbReference type="ARBA" id="ARBA00022692"/>
    </source>
</evidence>
<name>A0A5N5H1V1_9ROSA</name>
<accession>A0A5N5H1V1</accession>
<reference evidence="12" key="2">
    <citation type="submission" date="2019-10" db="EMBL/GenBank/DDBJ databases">
        <title>A de novo genome assembly of a pear dwarfing rootstock.</title>
        <authorList>
            <person name="Wang F."/>
            <person name="Wang J."/>
            <person name="Li S."/>
            <person name="Zhang Y."/>
            <person name="Fang M."/>
            <person name="Ma L."/>
            <person name="Zhao Y."/>
            <person name="Jiang S."/>
        </authorList>
    </citation>
    <scope>NUCLEOTIDE SEQUENCE [LARGE SCALE GENOMIC DNA]</scope>
</reference>
<evidence type="ECO:0000256" key="7">
    <source>
        <dbReference type="ARBA" id="ARBA00022989"/>
    </source>
</evidence>